<gene>
    <name evidence="1" type="ORF">Q8852_00705</name>
</gene>
<dbReference type="Gene3D" id="3.40.91.80">
    <property type="match status" value="1"/>
</dbReference>
<keyword evidence="2" id="KW-1185">Reference proteome</keyword>
<evidence type="ECO:0000313" key="2">
    <source>
        <dbReference type="Proteomes" id="UP001237011"/>
    </source>
</evidence>
<evidence type="ECO:0000313" key="1">
    <source>
        <dbReference type="EMBL" id="WLP85668.1"/>
    </source>
</evidence>
<dbReference type="RefSeq" id="WP_305938097.1">
    <property type="nucleotide sequence ID" value="NZ_CP132191.1"/>
</dbReference>
<name>A0ABY9HDB2_9MOLU</name>
<sequence length="341" mass="40163">MKEKNNYVFNNLYFYKVIKQLIKFNLSTKNRQILQELIFDNLNVSSENLYKTLLISEKICKKSSKKYYQFQHLIELLNEIGIKMFIDYTFIALDLISLKDWIIDTSHLQARKLISHQLRNVDDKLSLLYDSLNINLPYGERVICALLTELLIKNIKDSELISIAAESLSKIPVDINEIIMKINDLKIRYGLNVNSIFNLIVSESINQKIIANAGVRYEQRVKNSIQEFSNKLIEHKHDSKHPEVEYDFIVYKENKIIGINCKRTLRERYKQNIYDCNFLDVDYLFVFTLGLDLTFQKINNILAKHNVYLVIAEEIYNSDIYYQNNPKIFSSVNLNNLFTLV</sequence>
<dbReference type="InterPro" id="IPR011335">
    <property type="entry name" value="Restrct_endonuc-II-like"/>
</dbReference>
<dbReference type="SUPFAM" id="SSF52980">
    <property type="entry name" value="Restriction endonuclease-like"/>
    <property type="match status" value="1"/>
</dbReference>
<dbReference type="InterPro" id="IPR038365">
    <property type="entry name" value="EcoRII_C_sf"/>
</dbReference>
<protein>
    <recommendedName>
        <fullName evidence="3">Restriction endonuclease</fullName>
    </recommendedName>
</protein>
<dbReference type="Proteomes" id="UP001237011">
    <property type="component" value="Chromosome"/>
</dbReference>
<proteinExistence type="predicted"/>
<evidence type="ECO:0008006" key="3">
    <source>
        <dbReference type="Google" id="ProtNLM"/>
    </source>
</evidence>
<accession>A0ABY9HDB2</accession>
<organism evidence="1 2">
    <name type="scientific">Mycoplasma seminis</name>
    <dbReference type="NCBI Taxonomy" id="512749"/>
    <lineage>
        <taxon>Bacteria</taxon>
        <taxon>Bacillati</taxon>
        <taxon>Mycoplasmatota</taxon>
        <taxon>Mollicutes</taxon>
        <taxon>Mycoplasmataceae</taxon>
        <taxon>Mycoplasma</taxon>
    </lineage>
</organism>
<reference evidence="1" key="1">
    <citation type="submission" date="2023-08" db="EMBL/GenBank/DDBJ databases">
        <title>Complete genome sequence of Mycoplasma seminis 2200.</title>
        <authorList>
            <person name="Spergser J."/>
        </authorList>
    </citation>
    <scope>NUCLEOTIDE SEQUENCE [LARGE SCALE GENOMIC DNA]</scope>
    <source>
        <strain evidence="1">2200</strain>
    </source>
</reference>
<dbReference type="EMBL" id="CP132191">
    <property type="protein sequence ID" value="WLP85668.1"/>
    <property type="molecule type" value="Genomic_DNA"/>
</dbReference>